<dbReference type="Gene3D" id="3.40.50.1820">
    <property type="entry name" value="alpha/beta hydrolase"/>
    <property type="match status" value="1"/>
</dbReference>
<dbReference type="InterPro" id="IPR050960">
    <property type="entry name" value="AB_hydrolase_4_sf"/>
</dbReference>
<sequence>MLKTIVSLGALTAIHYQYRTIQKPNVYFKKNLENLNIFNNLSALKEKYAVTPWLLNRHAQIVYMTLKHKIRSHPLQYAPIEQCVMPDGAITEIAWLGYDLAPDCPTIIILHTVTADTQTMAEMVEDIYRQTGWRIALCLRRGHTTTPQPFTRINMMGSVPDFQIQLDYIQGKFPKSPLYAVGSSAGTAVLARYLGDVGKNTPLRAAFAYCPGYDLNVAFDRVHHFYDWYMANLIKKKFIQPYQQQLQQYHALQPVIHSKRLRDIHKVFFEFSGFDSYDAYLKACNPIDVFANIAIPTMILNAEDDPICHIDNAWQYRDVIENNASTILVTTRHGSHCGHYQGLRPRSWAHQLIADYLRTVHAQFEASTQQKV</sequence>
<dbReference type="Proteomes" id="UP000219042">
    <property type="component" value="Unassembled WGS sequence"/>
</dbReference>
<dbReference type="Pfam" id="PF00561">
    <property type="entry name" value="Abhydrolase_1"/>
    <property type="match status" value="1"/>
</dbReference>
<evidence type="ECO:0000256" key="1">
    <source>
        <dbReference type="ARBA" id="ARBA00010884"/>
    </source>
</evidence>
<reference evidence="5" key="1">
    <citation type="submission" date="2016-09" db="EMBL/GenBank/DDBJ databases">
        <authorList>
            <person name="Varghese N."/>
            <person name="Submissions S."/>
        </authorList>
    </citation>
    <scope>NUCLEOTIDE SEQUENCE [LARGE SCALE GENOMIC DNA]</scope>
    <source>
        <strain evidence="5">ANC 4466</strain>
    </source>
</reference>
<evidence type="ECO:0000259" key="3">
    <source>
        <dbReference type="Pfam" id="PF00561"/>
    </source>
</evidence>
<keyword evidence="5" id="KW-1185">Reference proteome</keyword>
<dbReference type="InterPro" id="IPR012020">
    <property type="entry name" value="ABHD4"/>
</dbReference>
<dbReference type="OrthoDB" id="6794451at2"/>
<proteinExistence type="inferred from homology"/>
<feature type="active site" description="Charge relay system" evidence="2">
    <location>
        <position position="336"/>
    </location>
</feature>
<evidence type="ECO:0000313" key="4">
    <source>
        <dbReference type="EMBL" id="SNX46496.1"/>
    </source>
</evidence>
<evidence type="ECO:0000256" key="2">
    <source>
        <dbReference type="PIRSR" id="PIRSR005211-1"/>
    </source>
</evidence>
<evidence type="ECO:0000313" key="5">
    <source>
        <dbReference type="Proteomes" id="UP000219042"/>
    </source>
</evidence>
<dbReference type="InterPro" id="IPR029058">
    <property type="entry name" value="AB_hydrolase_fold"/>
</dbReference>
<protein>
    <recommendedName>
        <fullName evidence="3">AB hydrolase-1 domain-containing protein</fullName>
    </recommendedName>
</protein>
<name>A0A240ED67_9GAMM</name>
<dbReference type="AlphaFoldDB" id="A0A240ED67"/>
<feature type="domain" description="AB hydrolase-1" evidence="3">
    <location>
        <begin position="105"/>
        <end position="340"/>
    </location>
</feature>
<dbReference type="PANTHER" id="PTHR10794:SF63">
    <property type="entry name" value="ALPHA_BETA HYDROLASE 1, ISOFORM A"/>
    <property type="match status" value="1"/>
</dbReference>
<dbReference type="InterPro" id="IPR000073">
    <property type="entry name" value="AB_hydrolase_1"/>
</dbReference>
<dbReference type="EMBL" id="OANT01000012">
    <property type="protein sequence ID" value="SNX46496.1"/>
    <property type="molecule type" value="Genomic_DNA"/>
</dbReference>
<dbReference type="PIRSF" id="PIRSF005211">
    <property type="entry name" value="Ab_hydro_YheT"/>
    <property type="match status" value="1"/>
</dbReference>
<dbReference type="PANTHER" id="PTHR10794">
    <property type="entry name" value="ABHYDROLASE DOMAIN-CONTAINING PROTEIN"/>
    <property type="match status" value="1"/>
</dbReference>
<feature type="active site" description="Charge relay system" evidence="2">
    <location>
        <position position="305"/>
    </location>
</feature>
<feature type="active site" description="Charge relay system" evidence="2">
    <location>
        <position position="184"/>
    </location>
</feature>
<dbReference type="SUPFAM" id="SSF53474">
    <property type="entry name" value="alpha/beta-Hydrolases"/>
    <property type="match status" value="1"/>
</dbReference>
<dbReference type="RefSeq" id="WP_097080235.1">
    <property type="nucleotide sequence ID" value="NZ_BAABHT010000026.1"/>
</dbReference>
<dbReference type="GO" id="GO:0047372">
    <property type="term" value="F:monoacylglycerol lipase activity"/>
    <property type="evidence" value="ECO:0007669"/>
    <property type="project" value="TreeGrafter"/>
</dbReference>
<organism evidence="4 5">
    <name type="scientific">Acinetobacter puyangensis</name>
    <dbReference type="NCBI Taxonomy" id="1096779"/>
    <lineage>
        <taxon>Bacteria</taxon>
        <taxon>Pseudomonadati</taxon>
        <taxon>Pseudomonadota</taxon>
        <taxon>Gammaproteobacteria</taxon>
        <taxon>Moraxellales</taxon>
        <taxon>Moraxellaceae</taxon>
        <taxon>Acinetobacter</taxon>
    </lineage>
</organism>
<gene>
    <name evidence="4" type="ORF">SAMN05421731_11265</name>
</gene>
<dbReference type="GO" id="GO:0034338">
    <property type="term" value="F:short-chain carboxylesterase activity"/>
    <property type="evidence" value="ECO:0007669"/>
    <property type="project" value="TreeGrafter"/>
</dbReference>
<comment type="similarity">
    <text evidence="1">Belongs to the AB hydrolase superfamily. AB hydrolase 4 family.</text>
</comment>
<accession>A0A240ED67</accession>